<dbReference type="InterPro" id="IPR016181">
    <property type="entry name" value="Acyl_CoA_acyltransferase"/>
</dbReference>
<dbReference type="InterPro" id="IPR000182">
    <property type="entry name" value="GNAT_dom"/>
</dbReference>
<protein>
    <submittedName>
        <fullName evidence="4">GNAT family N-acetyltransferase</fullName>
    </submittedName>
</protein>
<keyword evidence="1 4" id="KW-0808">Transferase</keyword>
<dbReference type="OrthoDB" id="4221252at2"/>
<organism evidence="4 5">
    <name type="scientific">Streptomyces piniterrae</name>
    <dbReference type="NCBI Taxonomy" id="2571125"/>
    <lineage>
        <taxon>Bacteria</taxon>
        <taxon>Bacillati</taxon>
        <taxon>Actinomycetota</taxon>
        <taxon>Actinomycetes</taxon>
        <taxon>Kitasatosporales</taxon>
        <taxon>Streptomycetaceae</taxon>
        <taxon>Streptomyces</taxon>
    </lineage>
</organism>
<dbReference type="PANTHER" id="PTHR43877">
    <property type="entry name" value="AMINOALKYLPHOSPHONATE N-ACETYLTRANSFERASE-RELATED-RELATED"/>
    <property type="match status" value="1"/>
</dbReference>
<dbReference type="Proteomes" id="UP000308697">
    <property type="component" value="Unassembled WGS sequence"/>
</dbReference>
<dbReference type="InterPro" id="IPR050832">
    <property type="entry name" value="Bact_Acetyltransf"/>
</dbReference>
<dbReference type="PROSITE" id="PS51186">
    <property type="entry name" value="GNAT"/>
    <property type="match status" value="1"/>
</dbReference>
<dbReference type="AlphaFoldDB" id="A0A4U0NWC3"/>
<dbReference type="Pfam" id="PF00583">
    <property type="entry name" value="Acetyltransf_1"/>
    <property type="match status" value="1"/>
</dbReference>
<keyword evidence="2" id="KW-0012">Acyltransferase</keyword>
<sequence length="169" mass="18871">MTMADADIDMTVADADTGITVADAAEADVPEILAVLAAAYAPFTTEFRPTALKQSPDAIRRDLSSWLVLRHEGRLTSCVKHYPDNGPHTFSFLATMPGHRRRGHGSALVDEVLRRARARGCQEVQIVLRRTLTRNIAFFEKWGFRRGAPFLPDTHDVYELGLEAHSWAR</sequence>
<evidence type="ECO:0000313" key="5">
    <source>
        <dbReference type="Proteomes" id="UP000308697"/>
    </source>
</evidence>
<feature type="domain" description="N-acetyltransferase" evidence="3">
    <location>
        <begin position="19"/>
        <end position="165"/>
    </location>
</feature>
<reference evidence="4 5" key="1">
    <citation type="submission" date="2019-04" db="EMBL/GenBank/DDBJ databases">
        <title>Streptomyces piniterrae sp. nov., a heliquinomycin-producing actinomycete isolated from rhizosphere soil of Pinus yunnanensis.</title>
        <authorList>
            <person name="Zhuang X."/>
            <person name="Zhao J."/>
        </authorList>
    </citation>
    <scope>NUCLEOTIDE SEQUENCE [LARGE SCALE GENOMIC DNA]</scope>
    <source>
        <strain evidence="5">jys28</strain>
    </source>
</reference>
<dbReference type="GO" id="GO:0016747">
    <property type="term" value="F:acyltransferase activity, transferring groups other than amino-acyl groups"/>
    <property type="evidence" value="ECO:0007669"/>
    <property type="project" value="InterPro"/>
</dbReference>
<evidence type="ECO:0000259" key="3">
    <source>
        <dbReference type="PROSITE" id="PS51186"/>
    </source>
</evidence>
<evidence type="ECO:0000313" key="4">
    <source>
        <dbReference type="EMBL" id="TJZ59013.1"/>
    </source>
</evidence>
<accession>A0A4U0NWC3</accession>
<proteinExistence type="predicted"/>
<gene>
    <name evidence="4" type="ORF">FCH28_02380</name>
</gene>
<dbReference type="CDD" id="cd04301">
    <property type="entry name" value="NAT_SF"/>
    <property type="match status" value="1"/>
</dbReference>
<name>A0A4U0NWC3_9ACTN</name>
<comment type="caution">
    <text evidence="4">The sequence shown here is derived from an EMBL/GenBank/DDBJ whole genome shotgun (WGS) entry which is preliminary data.</text>
</comment>
<dbReference type="EMBL" id="SUMB01000001">
    <property type="protein sequence ID" value="TJZ59013.1"/>
    <property type="molecule type" value="Genomic_DNA"/>
</dbReference>
<dbReference type="RefSeq" id="WP_136737965.1">
    <property type="nucleotide sequence ID" value="NZ_SUMB01000001.1"/>
</dbReference>
<evidence type="ECO:0000256" key="2">
    <source>
        <dbReference type="ARBA" id="ARBA00023315"/>
    </source>
</evidence>
<dbReference type="SUPFAM" id="SSF55729">
    <property type="entry name" value="Acyl-CoA N-acyltransferases (Nat)"/>
    <property type="match status" value="1"/>
</dbReference>
<dbReference type="Gene3D" id="3.40.630.30">
    <property type="match status" value="1"/>
</dbReference>
<evidence type="ECO:0000256" key="1">
    <source>
        <dbReference type="ARBA" id="ARBA00022679"/>
    </source>
</evidence>
<keyword evidence="5" id="KW-1185">Reference proteome</keyword>